<keyword evidence="3" id="KW-0812">Transmembrane</keyword>
<dbReference type="EMBL" id="FOAN01000012">
    <property type="protein sequence ID" value="SEM47215.1"/>
    <property type="molecule type" value="Genomic_DNA"/>
</dbReference>
<feature type="chain" id="PRO_5011542411" evidence="4">
    <location>
        <begin position="25"/>
        <end position="568"/>
    </location>
</feature>
<organism evidence="6 7">
    <name type="scientific">Bosea lupini</name>
    <dbReference type="NCBI Taxonomy" id="1036779"/>
    <lineage>
        <taxon>Bacteria</taxon>
        <taxon>Pseudomonadati</taxon>
        <taxon>Pseudomonadota</taxon>
        <taxon>Alphaproteobacteria</taxon>
        <taxon>Hyphomicrobiales</taxon>
        <taxon>Boseaceae</taxon>
        <taxon>Bosea</taxon>
    </lineage>
</organism>
<dbReference type="Gene3D" id="2.40.50.100">
    <property type="match status" value="1"/>
</dbReference>
<evidence type="ECO:0000313" key="7">
    <source>
        <dbReference type="Proteomes" id="UP000199664"/>
    </source>
</evidence>
<dbReference type="InterPro" id="IPR058627">
    <property type="entry name" value="MdtA-like_C"/>
</dbReference>
<dbReference type="Pfam" id="PF25967">
    <property type="entry name" value="RND-MFP_C"/>
    <property type="match status" value="1"/>
</dbReference>
<evidence type="ECO:0000256" key="3">
    <source>
        <dbReference type="SAM" id="Phobius"/>
    </source>
</evidence>
<gene>
    <name evidence="6" type="ORF">SAMN04515666_11233</name>
</gene>
<dbReference type="GO" id="GO:0060003">
    <property type="term" value="P:copper ion export"/>
    <property type="evidence" value="ECO:0007669"/>
    <property type="project" value="TreeGrafter"/>
</dbReference>
<feature type="domain" description="Multidrug resistance protein MdtA-like C-terminal permuted SH3" evidence="5">
    <location>
        <begin position="503"/>
        <end position="561"/>
    </location>
</feature>
<feature type="signal peptide" evidence="4">
    <location>
        <begin position="1"/>
        <end position="24"/>
    </location>
</feature>
<keyword evidence="3" id="KW-1133">Transmembrane helix</keyword>
<keyword evidence="1" id="KW-0813">Transport</keyword>
<dbReference type="OrthoDB" id="7297681at2"/>
<keyword evidence="4" id="KW-0732">Signal</keyword>
<dbReference type="SUPFAM" id="SSF111369">
    <property type="entry name" value="HlyD-like secretion proteins"/>
    <property type="match status" value="1"/>
</dbReference>
<feature type="transmembrane region" description="Helical" evidence="3">
    <location>
        <begin position="173"/>
        <end position="192"/>
    </location>
</feature>
<evidence type="ECO:0000256" key="4">
    <source>
        <dbReference type="SAM" id="SignalP"/>
    </source>
</evidence>
<sequence length="568" mass="59360">MSSFVRSLAHCLVAPLSLAFILSAAPLAAHEDHDHGAPPATVATADSPRVALHSDAYELVGILRGGRLTLFLDRYAGNAPVTDAGVVVTIGTGAEVAATPTPDMTYLVSSDQLVGTGPLELVFAITHPQGDDLLIGTLERPATPAASASDAASAARPKLQAATLPVAGKQLPVLYLASGGALAFGLLLGVGLRSARPAVPTIGLVVLLLIAGIGIASAHEGHDHGEAAKAAPPAGDTPRRLPDGSVFAPKPTQRLLDVRTQVTTTEEARKTVALIGRVIADPNRSGQVQSITGGRIVAPESGLPRLGQLVRRGDVLASVEQAVPQADRTTIAERVGEIEQQIAMVEAKLKRSRSLAERAIAPQSQVVDAEIELAGLMRRREIVGRIRIEPEVLRAPLDGVVSAVRVVAGQVVGSQDILFQIVDPAGLWVEALSYGDVDLSQLDGASALLPGGKPLKLFFRGVGRALQQQATLVHFAVEDAPATVAIGQPVRVTAHNGASVSGIILPRDAVVRGGNGEALVWRHTDPERFEPRPVRTEPFDATRLVIRAGVAPGERIVVRGAEHLNQIR</sequence>
<reference evidence="7" key="1">
    <citation type="submission" date="2016-10" db="EMBL/GenBank/DDBJ databases">
        <authorList>
            <person name="Varghese N."/>
            <person name="Submissions S."/>
        </authorList>
    </citation>
    <scope>NUCLEOTIDE SEQUENCE [LARGE SCALE GENOMIC DNA]</scope>
    <source>
        <strain evidence="7">LMG 26383,CCUG 61248,R- 45681</strain>
    </source>
</reference>
<accession>A0A1H7YMK9</accession>
<evidence type="ECO:0000313" key="6">
    <source>
        <dbReference type="EMBL" id="SEM47215.1"/>
    </source>
</evidence>
<protein>
    <submittedName>
        <fullName evidence="6">RND family efflux transporter, MFP subunit</fullName>
    </submittedName>
</protein>
<dbReference type="GO" id="GO:0015679">
    <property type="term" value="P:plasma membrane copper ion transport"/>
    <property type="evidence" value="ECO:0007669"/>
    <property type="project" value="TreeGrafter"/>
</dbReference>
<feature type="region of interest" description="Disordered" evidence="2">
    <location>
        <begin position="222"/>
        <end position="248"/>
    </location>
</feature>
<evidence type="ECO:0000256" key="1">
    <source>
        <dbReference type="ARBA" id="ARBA00022448"/>
    </source>
</evidence>
<keyword evidence="7" id="KW-1185">Reference proteome</keyword>
<feature type="transmembrane region" description="Helical" evidence="3">
    <location>
        <begin position="199"/>
        <end position="218"/>
    </location>
</feature>
<dbReference type="PANTHER" id="PTHR30097">
    <property type="entry name" value="CATION EFFLUX SYSTEM PROTEIN CUSB"/>
    <property type="match status" value="1"/>
</dbReference>
<dbReference type="Proteomes" id="UP000199664">
    <property type="component" value="Unassembled WGS sequence"/>
</dbReference>
<dbReference type="STRING" id="1036779.SAMN04515666_11233"/>
<dbReference type="PANTHER" id="PTHR30097:SF4">
    <property type="entry name" value="SLR6042 PROTEIN"/>
    <property type="match status" value="1"/>
</dbReference>
<evidence type="ECO:0000256" key="2">
    <source>
        <dbReference type="SAM" id="MobiDB-lite"/>
    </source>
</evidence>
<dbReference type="RefSeq" id="WP_091841875.1">
    <property type="nucleotide sequence ID" value="NZ_FOAN01000012.1"/>
</dbReference>
<proteinExistence type="predicted"/>
<keyword evidence="3" id="KW-0472">Membrane</keyword>
<name>A0A1H7YMK9_9HYPH</name>
<evidence type="ECO:0000259" key="5">
    <source>
        <dbReference type="Pfam" id="PF25967"/>
    </source>
</evidence>
<dbReference type="GO" id="GO:0030313">
    <property type="term" value="C:cell envelope"/>
    <property type="evidence" value="ECO:0007669"/>
    <property type="project" value="TreeGrafter"/>
</dbReference>
<dbReference type="Gene3D" id="1.10.287.470">
    <property type="entry name" value="Helix hairpin bin"/>
    <property type="match status" value="1"/>
</dbReference>
<dbReference type="AlphaFoldDB" id="A0A1H7YMK9"/>
<dbReference type="Gene3D" id="2.40.420.20">
    <property type="match status" value="1"/>
</dbReference>
<dbReference type="InterPro" id="IPR051909">
    <property type="entry name" value="MFP_Cation_Efflux"/>
</dbReference>